<reference evidence="1 2" key="1">
    <citation type="submission" date="2023-06" db="EMBL/GenBank/DDBJ databases">
        <title>Rhodococcus indonesiensis sp. nov a new member of the Rhodococcus ruber lineage isolated from a sediment of neutral hot spring.</title>
        <authorList>
            <person name="Kusuma A.B."/>
            <person name="Fenylestari G."/>
            <person name="Ammar F."/>
            <person name="Nouioui I."/>
            <person name="Goodfellow M."/>
        </authorList>
    </citation>
    <scope>NUCLEOTIDE SEQUENCE [LARGE SCALE GENOMIC DNA]</scope>
    <source>
        <strain evidence="1 2">CSLK01-03</strain>
    </source>
</reference>
<dbReference type="Pfam" id="PF11662">
    <property type="entry name" value="DUF3263"/>
    <property type="match status" value="1"/>
</dbReference>
<accession>A0ABT7RKL6</accession>
<evidence type="ECO:0000313" key="1">
    <source>
        <dbReference type="EMBL" id="MDM7488179.1"/>
    </source>
</evidence>
<gene>
    <name evidence="1" type="ORF">QT969_07780</name>
</gene>
<dbReference type="InterPro" id="IPR021678">
    <property type="entry name" value="DUF3263"/>
</dbReference>
<organism evidence="1 2">
    <name type="scientific">Rhodococcus indonesiensis</name>
    <dbReference type="NCBI Taxonomy" id="3055869"/>
    <lineage>
        <taxon>Bacteria</taxon>
        <taxon>Bacillati</taxon>
        <taxon>Actinomycetota</taxon>
        <taxon>Actinomycetes</taxon>
        <taxon>Mycobacteriales</taxon>
        <taxon>Nocardiaceae</taxon>
        <taxon>Rhodococcus</taxon>
    </lineage>
</organism>
<protein>
    <submittedName>
        <fullName evidence="1">DUF3263 domain-containing protein</fullName>
    </submittedName>
</protein>
<dbReference type="Proteomes" id="UP001233164">
    <property type="component" value="Unassembled WGS sequence"/>
</dbReference>
<dbReference type="RefSeq" id="WP_289378256.1">
    <property type="nucleotide sequence ID" value="NZ_JAUBOF010000018.1"/>
</dbReference>
<name>A0ABT7RKL6_9NOCA</name>
<keyword evidence="2" id="KW-1185">Reference proteome</keyword>
<dbReference type="EMBL" id="JAUBOF010000018">
    <property type="protein sequence ID" value="MDM7488179.1"/>
    <property type="molecule type" value="Genomic_DNA"/>
</dbReference>
<evidence type="ECO:0000313" key="2">
    <source>
        <dbReference type="Proteomes" id="UP001233164"/>
    </source>
</evidence>
<proteinExistence type="predicted"/>
<sequence>MSAEDRELLELARIWLPYGGPPVGEILVRFGMSTTRFYENIARILRSQVPSRLSPSEREQIERAAERYVGAQVAAG</sequence>
<comment type="caution">
    <text evidence="1">The sequence shown here is derived from an EMBL/GenBank/DDBJ whole genome shotgun (WGS) entry which is preliminary data.</text>
</comment>